<gene>
    <name evidence="16" type="ORF">KK078_07010</name>
</gene>
<dbReference type="Gene3D" id="2.170.130.10">
    <property type="entry name" value="TonB-dependent receptor, plug domain"/>
    <property type="match status" value="1"/>
</dbReference>
<organism evidence="16 17">
    <name type="scientific">Dawidia soli</name>
    <dbReference type="NCBI Taxonomy" id="2782352"/>
    <lineage>
        <taxon>Bacteria</taxon>
        <taxon>Pseudomonadati</taxon>
        <taxon>Bacteroidota</taxon>
        <taxon>Cytophagia</taxon>
        <taxon>Cytophagales</taxon>
        <taxon>Chryseotaleaceae</taxon>
        <taxon>Dawidia</taxon>
    </lineage>
</organism>
<dbReference type="PANTHER" id="PTHR32552:SF68">
    <property type="entry name" value="FERRICHROME OUTER MEMBRANE TRANSPORTER_PHAGE RECEPTOR"/>
    <property type="match status" value="1"/>
</dbReference>
<keyword evidence="5 13" id="KW-0812">Transmembrane</keyword>
<evidence type="ECO:0000313" key="16">
    <source>
        <dbReference type="EMBL" id="MBT1686297.1"/>
    </source>
</evidence>
<dbReference type="GO" id="GO:0015891">
    <property type="term" value="P:siderophore transport"/>
    <property type="evidence" value="ECO:0007669"/>
    <property type="project" value="InterPro"/>
</dbReference>
<accession>A0AAP2D707</accession>
<keyword evidence="11 16" id="KW-0675">Receptor</keyword>
<feature type="domain" description="TonB-dependent receptor plug" evidence="15">
    <location>
        <begin position="133"/>
        <end position="232"/>
    </location>
</feature>
<dbReference type="GO" id="GO:0030246">
    <property type="term" value="F:carbohydrate binding"/>
    <property type="evidence" value="ECO:0007669"/>
    <property type="project" value="InterPro"/>
</dbReference>
<evidence type="ECO:0000256" key="7">
    <source>
        <dbReference type="ARBA" id="ARBA00023004"/>
    </source>
</evidence>
<keyword evidence="10 13" id="KW-0472">Membrane</keyword>
<evidence type="ECO:0000313" key="17">
    <source>
        <dbReference type="Proteomes" id="UP001319180"/>
    </source>
</evidence>
<dbReference type="InterPro" id="IPR036942">
    <property type="entry name" value="Beta-barrel_TonB_sf"/>
</dbReference>
<dbReference type="Proteomes" id="UP001319180">
    <property type="component" value="Unassembled WGS sequence"/>
</dbReference>
<evidence type="ECO:0000256" key="3">
    <source>
        <dbReference type="ARBA" id="ARBA00022452"/>
    </source>
</evidence>
<dbReference type="CDD" id="cd01347">
    <property type="entry name" value="ligand_gated_channel"/>
    <property type="match status" value="1"/>
</dbReference>
<evidence type="ECO:0000256" key="11">
    <source>
        <dbReference type="ARBA" id="ARBA00023170"/>
    </source>
</evidence>
<comment type="similarity">
    <text evidence="13">Belongs to the TonB-dependent receptor family.</text>
</comment>
<evidence type="ECO:0000256" key="1">
    <source>
        <dbReference type="ARBA" id="ARBA00004571"/>
    </source>
</evidence>
<evidence type="ECO:0000256" key="8">
    <source>
        <dbReference type="ARBA" id="ARBA00023065"/>
    </source>
</evidence>
<evidence type="ECO:0000259" key="15">
    <source>
        <dbReference type="Pfam" id="PF07715"/>
    </source>
</evidence>
<keyword evidence="2 13" id="KW-0813">Transport</keyword>
<dbReference type="GO" id="GO:0009279">
    <property type="term" value="C:cell outer membrane"/>
    <property type="evidence" value="ECO:0007669"/>
    <property type="project" value="UniProtKB-SubCell"/>
</dbReference>
<dbReference type="InterPro" id="IPR039426">
    <property type="entry name" value="TonB-dep_rcpt-like"/>
</dbReference>
<dbReference type="InterPro" id="IPR013784">
    <property type="entry name" value="Carb-bd-like_fold"/>
</dbReference>
<dbReference type="Pfam" id="PF07715">
    <property type="entry name" value="Plug"/>
    <property type="match status" value="1"/>
</dbReference>
<comment type="subcellular location">
    <subcellularLocation>
        <location evidence="1 13">Cell outer membrane</location>
        <topology evidence="1 13">Multi-pass membrane protein</topology>
    </subcellularLocation>
</comment>
<evidence type="ECO:0000256" key="12">
    <source>
        <dbReference type="ARBA" id="ARBA00023237"/>
    </source>
</evidence>
<dbReference type="GO" id="GO:0038023">
    <property type="term" value="F:signaling receptor activity"/>
    <property type="evidence" value="ECO:0007669"/>
    <property type="project" value="InterPro"/>
</dbReference>
<keyword evidence="9" id="KW-0798">TonB box</keyword>
<dbReference type="InterPro" id="IPR037066">
    <property type="entry name" value="Plug_dom_sf"/>
</dbReference>
<evidence type="ECO:0000256" key="4">
    <source>
        <dbReference type="ARBA" id="ARBA00022496"/>
    </source>
</evidence>
<dbReference type="InterPro" id="IPR010105">
    <property type="entry name" value="TonB_sidphr_rcpt"/>
</dbReference>
<evidence type="ECO:0000256" key="10">
    <source>
        <dbReference type="ARBA" id="ARBA00023136"/>
    </source>
</evidence>
<keyword evidence="3 13" id="KW-1134">Transmembrane beta strand</keyword>
<dbReference type="AlphaFoldDB" id="A0AAP2D707"/>
<dbReference type="Gene3D" id="2.60.40.1120">
    <property type="entry name" value="Carboxypeptidase-like, regulatory domain"/>
    <property type="match status" value="1"/>
</dbReference>
<feature type="signal peptide" evidence="14">
    <location>
        <begin position="1"/>
        <end position="19"/>
    </location>
</feature>
<dbReference type="Pfam" id="PF13715">
    <property type="entry name" value="CarbopepD_reg_2"/>
    <property type="match status" value="1"/>
</dbReference>
<evidence type="ECO:0000256" key="9">
    <source>
        <dbReference type="ARBA" id="ARBA00023077"/>
    </source>
</evidence>
<dbReference type="RefSeq" id="WP_254089537.1">
    <property type="nucleotide sequence ID" value="NZ_JAHESC010000007.1"/>
</dbReference>
<dbReference type="EMBL" id="JAHESC010000007">
    <property type="protein sequence ID" value="MBT1686297.1"/>
    <property type="molecule type" value="Genomic_DNA"/>
</dbReference>
<reference evidence="16 17" key="1">
    <citation type="submission" date="2021-05" db="EMBL/GenBank/DDBJ databases">
        <title>A Polyphasic approach of four new species of the genus Ohtaekwangia: Ohtaekwangia histidinii sp. nov., Ohtaekwangia cretensis sp. nov., Ohtaekwangia indiensis sp. nov., Ohtaekwangia reichenbachii sp. nov. from diverse environment.</title>
        <authorList>
            <person name="Octaviana S."/>
        </authorList>
    </citation>
    <scope>NUCLEOTIDE SEQUENCE [LARGE SCALE GENOMIC DNA]</scope>
    <source>
        <strain evidence="16 17">PWU37</strain>
    </source>
</reference>
<protein>
    <submittedName>
        <fullName evidence="16">TonB-dependent siderophore receptor</fullName>
    </submittedName>
</protein>
<evidence type="ECO:0000256" key="14">
    <source>
        <dbReference type="SAM" id="SignalP"/>
    </source>
</evidence>
<dbReference type="PROSITE" id="PS52016">
    <property type="entry name" value="TONB_DEPENDENT_REC_3"/>
    <property type="match status" value="1"/>
</dbReference>
<keyword evidence="12 13" id="KW-0998">Cell outer membrane</keyword>
<evidence type="ECO:0000256" key="2">
    <source>
        <dbReference type="ARBA" id="ARBA00022448"/>
    </source>
</evidence>
<dbReference type="PANTHER" id="PTHR32552">
    <property type="entry name" value="FERRICHROME IRON RECEPTOR-RELATED"/>
    <property type="match status" value="1"/>
</dbReference>
<keyword evidence="8" id="KW-0406">Ion transport</keyword>
<keyword evidence="4" id="KW-0410">Iron transport</keyword>
<keyword evidence="17" id="KW-1185">Reference proteome</keyword>
<dbReference type="InterPro" id="IPR012910">
    <property type="entry name" value="Plug_dom"/>
</dbReference>
<keyword evidence="7" id="KW-0408">Iron</keyword>
<evidence type="ECO:0000256" key="6">
    <source>
        <dbReference type="ARBA" id="ARBA00022729"/>
    </source>
</evidence>
<evidence type="ECO:0000256" key="13">
    <source>
        <dbReference type="PROSITE-ProRule" id="PRU01360"/>
    </source>
</evidence>
<comment type="caution">
    <text evidence="16">The sequence shown here is derived from an EMBL/GenBank/DDBJ whole genome shotgun (WGS) entry which is preliminary data.</text>
</comment>
<dbReference type="SUPFAM" id="SSF49452">
    <property type="entry name" value="Starch-binding domain-like"/>
    <property type="match status" value="1"/>
</dbReference>
<dbReference type="SUPFAM" id="SSF56935">
    <property type="entry name" value="Porins"/>
    <property type="match status" value="1"/>
</dbReference>
<proteinExistence type="inferred from homology"/>
<keyword evidence="6 14" id="KW-0732">Signal</keyword>
<dbReference type="NCBIfam" id="TIGR01783">
    <property type="entry name" value="TonB-siderophor"/>
    <property type="match status" value="1"/>
</dbReference>
<feature type="chain" id="PRO_5042852817" evidence="14">
    <location>
        <begin position="20"/>
        <end position="799"/>
    </location>
</feature>
<dbReference type="Gene3D" id="2.40.170.20">
    <property type="entry name" value="TonB-dependent receptor, beta-barrel domain"/>
    <property type="match status" value="1"/>
</dbReference>
<name>A0AAP2D707_9BACT</name>
<evidence type="ECO:0000256" key="5">
    <source>
        <dbReference type="ARBA" id="ARBA00022692"/>
    </source>
</evidence>
<sequence length="799" mass="87863">MKSLALSLLILLSGTVLFAQTTGSVSGTVKTSDGSPAEFVNVLLEGTSKGTVADSRGRFKIGNLAPGSYTLVVSFIGLETQQQVIEITAGQNNEVNFSLKENSSELQEVVISGTRDSYKADRTSSSLRLSSSLLETPQNIQVVTGEVLKDQQIISMSDGLIRNVSGVVRSEHWGDMYANLSARGSQLQAFRNGFNIVNSYWGPLTEDMAFVDHVEFVKGPAGFMLASGDPAGLFNVVTKKPTGQTKGEAAVTMGSWGLFRTTLDLDGKLESSGKLLYRLNLAAQNKNSFRPNEYNDRYVVAPVISYQVDEKTKLTLEYDYQRANMSDVGSFYLFAKNRYAEFDRDATSLPAGLPGTVINDHAVYLNLQHQLADSWKLTAQAARFIYNMEGSSMWPTIFNDDGTYIRTVGIWDANSKMSLGQIFVNGDVTTGKIRHRVLGGIDIGRKAYMADWSQGHNLDSLTHPFDPVNPDLGVPRAGYPKFDRETPLEERAQITGGLYDTRYTSAYLQDELGFLDNKIRLTLALRYTDISIVTYGGAPQTSEHVTPRLGLSVTLTPTLSGYALYDQAFLPQNPLGVPGDEVKPITGDNREIGFKKNWGGGWSTTLSAFSILKNDELTANTLTSDRNDMIGIGQKRAQGIEFDLRGTVVRGLNAIFNYSYMNSKVTKGTPGFTEKGDVVPGFAKQTFNTWLTYKLQGGALRGFGASVGYTFLGDRATYYTAAPDPSKNLEDYYKLDAGLSWEKDRLKFTVNVFNVLDAYLYSGSYENWVTQADGETPSPVYSYQAEAPRNVRCSIAYSF</sequence>
<dbReference type="GO" id="GO:0015344">
    <property type="term" value="F:siderophore uptake transmembrane transporter activity"/>
    <property type="evidence" value="ECO:0007669"/>
    <property type="project" value="TreeGrafter"/>
</dbReference>